<gene>
    <name evidence="2" type="ORF">NB646_04800</name>
</gene>
<protein>
    <submittedName>
        <fullName evidence="2">5'-nucleotidase</fullName>
    </submittedName>
</protein>
<dbReference type="GO" id="GO:0009117">
    <property type="term" value="P:nucleotide metabolic process"/>
    <property type="evidence" value="ECO:0007669"/>
    <property type="project" value="InterPro"/>
</dbReference>
<accession>A0A9E9NTQ8</accession>
<feature type="region of interest" description="Disordered" evidence="1">
    <location>
        <begin position="330"/>
        <end position="351"/>
    </location>
</feature>
<evidence type="ECO:0000313" key="2">
    <source>
        <dbReference type="EMBL" id="WAV92038.1"/>
    </source>
</evidence>
<dbReference type="InterPro" id="IPR010394">
    <property type="entry name" value="5-nucleotidase"/>
</dbReference>
<name>A0A9E9NTQ8_9BURK</name>
<dbReference type="AlphaFoldDB" id="A0A9E9NTQ8"/>
<organism evidence="2">
    <name type="scientific">Oxalobacter aliiformigenes</name>
    <dbReference type="NCBI Taxonomy" id="2946593"/>
    <lineage>
        <taxon>Bacteria</taxon>
        <taxon>Pseudomonadati</taxon>
        <taxon>Pseudomonadota</taxon>
        <taxon>Betaproteobacteria</taxon>
        <taxon>Burkholderiales</taxon>
        <taxon>Oxalobacteraceae</taxon>
        <taxon>Oxalobacter</taxon>
    </lineage>
</organism>
<dbReference type="RefSeq" id="WP_269316320.1">
    <property type="nucleotide sequence ID" value="NZ_CP098251.1"/>
</dbReference>
<dbReference type="Pfam" id="PF06189">
    <property type="entry name" value="5-nucleotidase"/>
    <property type="match status" value="1"/>
</dbReference>
<dbReference type="EMBL" id="CP098251">
    <property type="protein sequence ID" value="WAV92038.1"/>
    <property type="molecule type" value="Genomic_DNA"/>
</dbReference>
<dbReference type="GO" id="GO:0008253">
    <property type="term" value="F:5'-nucleotidase activity"/>
    <property type="evidence" value="ECO:0007669"/>
    <property type="project" value="InterPro"/>
</dbReference>
<dbReference type="GO" id="GO:0000166">
    <property type="term" value="F:nucleotide binding"/>
    <property type="evidence" value="ECO:0007669"/>
    <property type="project" value="InterPro"/>
</dbReference>
<sequence>MAFDLSRTLVIGISSAALFDMSESDGLFRKLMAEDRQHAIQRYREYMLAHENEHLEPGTGYPLVSALLGLNRFGTHDDPVPLVEVVIMSRNSPETGFQVLNTIRNDRLAITRSAFTGGEPVSGYIRAFDVDLFLTTNIEDAQSVIDSGSCAVAILRDPPETVRTVSKEQVRLAFDGDAVLFSEESELVYKTQGLDAFQKMEDEKQDIPLAEGSYATFLKKLAALQEKLNKSGNGSSIRIALVTSRNSPSEMRVIKTLRSWGVHIDEAFFLGGVDKTSVLTAFNPHIFFDDQDIHLEKAEQLVPSGKVPYSSRSPFSGNRYTVLEPKWRQADSPVVQEKHNKPKEPVASQGS</sequence>
<dbReference type="PANTHER" id="PTHR31367:SF5">
    <property type="entry name" value="CYTOSOLIC 5'-NUCLEOTIDASE 1A"/>
    <property type="match status" value="1"/>
</dbReference>
<dbReference type="GO" id="GO:0000287">
    <property type="term" value="F:magnesium ion binding"/>
    <property type="evidence" value="ECO:0007669"/>
    <property type="project" value="InterPro"/>
</dbReference>
<proteinExistence type="predicted"/>
<evidence type="ECO:0000256" key="1">
    <source>
        <dbReference type="SAM" id="MobiDB-lite"/>
    </source>
</evidence>
<dbReference type="Proteomes" id="UP001164819">
    <property type="component" value="Chromosome"/>
</dbReference>
<reference evidence="2" key="1">
    <citation type="journal article" date="2022" name="Front. Microbiol.">
        <title>New perspectives on an old grouping: The genomic and phenotypic variability of Oxalobacter formigenes and the implications for calcium oxalate stone prevention.</title>
        <authorList>
            <person name="Chmiel J.A."/>
            <person name="Carr C."/>
            <person name="Stuivenberg G.A."/>
            <person name="Venema R."/>
            <person name="Chanyi R.M."/>
            <person name="Al K.F."/>
            <person name="Giguere D."/>
            <person name="Say H."/>
            <person name="Akouris P.P."/>
            <person name="Dominguez Romero S.A."/>
            <person name="Kwong A."/>
            <person name="Tai V."/>
            <person name="Koval S.F."/>
            <person name="Razvi H."/>
            <person name="Bjazevic J."/>
            <person name="Burton J.P."/>
        </authorList>
    </citation>
    <scope>NUCLEOTIDE SEQUENCE</scope>
    <source>
        <strain evidence="2">OxK</strain>
    </source>
</reference>
<dbReference type="PANTHER" id="PTHR31367">
    <property type="entry name" value="CYTOSOLIC 5'-NUCLEOTIDASE 1 FAMILY MEMBER"/>
    <property type="match status" value="1"/>
</dbReference>
<dbReference type="GO" id="GO:0005737">
    <property type="term" value="C:cytoplasm"/>
    <property type="evidence" value="ECO:0007669"/>
    <property type="project" value="InterPro"/>
</dbReference>